<evidence type="ECO:0000313" key="4">
    <source>
        <dbReference type="Proteomes" id="UP000322983"/>
    </source>
</evidence>
<reference evidence="3 4" key="1">
    <citation type="journal article" date="2020" name="Int. J. Syst. Evol. Microbiol.">
        <title>Sulfuracidifex tepidarius gen. nov., sp. nov. and transfer of Sulfolobus metallicus Huber and Stetter 1992 to the genus Sulfuracidifex as Sulfuracidifex metallicus comb. nov.</title>
        <authorList>
            <person name="Itoh T."/>
            <person name="Miura T."/>
            <person name="Sakai H.D."/>
            <person name="Kato S."/>
            <person name="Ohkuma M."/>
            <person name="Takashina T."/>
        </authorList>
    </citation>
    <scope>NUCLEOTIDE SEQUENCE [LARGE SCALE GENOMIC DNA]</scope>
    <source>
        <strain evidence="3 4">IC-006</strain>
    </source>
</reference>
<dbReference type="Proteomes" id="UP000322983">
    <property type="component" value="Chromosome"/>
</dbReference>
<dbReference type="Pfam" id="PF13240">
    <property type="entry name" value="Zn_Ribbon_1"/>
    <property type="match status" value="1"/>
</dbReference>
<keyword evidence="1" id="KW-0472">Membrane</keyword>
<feature type="transmembrane region" description="Helical" evidence="1">
    <location>
        <begin position="64"/>
        <end position="86"/>
    </location>
</feature>
<keyword evidence="1" id="KW-1133">Transmembrane helix</keyword>
<keyword evidence="1" id="KW-0812">Transmembrane</keyword>
<dbReference type="KEGG" id="step:IC006_0539"/>
<accession>A0A510DSY9</accession>
<proteinExistence type="predicted"/>
<dbReference type="InterPro" id="IPR026870">
    <property type="entry name" value="Zinc_ribbon_dom"/>
</dbReference>
<name>A0A510DSY9_9CREN</name>
<dbReference type="InterPro" id="IPR038587">
    <property type="entry name" value="Ribosomal_eL40_sf"/>
</dbReference>
<evidence type="ECO:0000313" key="3">
    <source>
        <dbReference type="EMBL" id="BBG23255.1"/>
    </source>
</evidence>
<protein>
    <recommendedName>
        <fullName evidence="2">Zinc-ribbon domain-containing protein</fullName>
    </recommendedName>
</protein>
<gene>
    <name evidence="3" type="ORF">IC006_0539</name>
</gene>
<sequence>MVKICPRCGYQNTDDASFCMRCGNDLRSVQPVNYQIPPPPPQPQSGYPLGQYPPKPPFKFPMKAIIGAVIAVVAIVVVLVVVVPILTAPGYPITTSSLSSVYGGSWTVDNSHSFQVTFSSSSMTISYFNGTTKTLPLTSFNDSFIFNGNSYIYNGNMSTQYFVLFNSSSGSVHEEVEKIVVGSPLYKAIASNFSSISTWFSFNGFSNIKQNGNVYYSYYNFFFSSSGEEMIFDRSNGVTVFLATNDINSNIAAKFASMV</sequence>
<keyword evidence="4" id="KW-1185">Reference proteome</keyword>
<dbReference type="RefSeq" id="WP_054846859.1">
    <property type="nucleotide sequence ID" value="NZ_AP018929.1"/>
</dbReference>
<feature type="domain" description="Zinc-ribbon" evidence="2">
    <location>
        <begin position="5"/>
        <end position="25"/>
    </location>
</feature>
<evidence type="ECO:0000259" key="2">
    <source>
        <dbReference type="Pfam" id="PF13240"/>
    </source>
</evidence>
<dbReference type="OrthoDB" id="359567at2157"/>
<dbReference type="GeneID" id="41714387"/>
<dbReference type="AlphaFoldDB" id="A0A510DSY9"/>
<dbReference type="Gene3D" id="4.10.1060.50">
    <property type="match status" value="1"/>
</dbReference>
<organism evidence="3 4">
    <name type="scientific">Sulfuracidifex tepidarius</name>
    <dbReference type="NCBI Taxonomy" id="1294262"/>
    <lineage>
        <taxon>Archaea</taxon>
        <taxon>Thermoproteota</taxon>
        <taxon>Thermoprotei</taxon>
        <taxon>Sulfolobales</taxon>
        <taxon>Sulfolobaceae</taxon>
        <taxon>Sulfuracidifex</taxon>
    </lineage>
</organism>
<evidence type="ECO:0000256" key="1">
    <source>
        <dbReference type="SAM" id="Phobius"/>
    </source>
</evidence>
<dbReference type="EMBL" id="AP018929">
    <property type="protein sequence ID" value="BBG23255.1"/>
    <property type="molecule type" value="Genomic_DNA"/>
</dbReference>